<organism evidence="1 2">
    <name type="scientific">Pyropia yezoensis</name>
    <name type="common">Susabi-nori</name>
    <name type="synonym">Porphyra yezoensis</name>
    <dbReference type="NCBI Taxonomy" id="2788"/>
    <lineage>
        <taxon>Eukaryota</taxon>
        <taxon>Rhodophyta</taxon>
        <taxon>Bangiophyceae</taxon>
        <taxon>Bangiales</taxon>
        <taxon>Bangiaceae</taxon>
        <taxon>Pyropia</taxon>
    </lineage>
</organism>
<gene>
    <name evidence="1" type="ORF">I4F81_009643</name>
</gene>
<keyword evidence="2" id="KW-1185">Reference proteome</keyword>
<sequence>MAPGDPPPDGGRPRPSLFIPQMTTSDLSHAIRRVDTSLEVGPAAEANAITRVNTLPLTRSGDGGKERGKDAADSDGASWGDLHDAIRRVDTAPRVGATGGQSGANPAAAAAPPASSADPDGTSGGVDSSTDGIDDAATDGGGPAPGAPVVFGVDVVAVGLGERGGRRGVHGDLRRGRRSASGWPVGH</sequence>
<reference evidence="1" key="1">
    <citation type="submission" date="2019-11" db="EMBL/GenBank/DDBJ databases">
        <title>Nori genome reveals adaptations in red seaweeds to the harsh intertidal environment.</title>
        <authorList>
            <person name="Wang D."/>
            <person name="Mao Y."/>
        </authorList>
    </citation>
    <scope>NUCLEOTIDE SEQUENCE</scope>
    <source>
        <tissue evidence="1">Gametophyte</tissue>
    </source>
</reference>
<evidence type="ECO:0000313" key="2">
    <source>
        <dbReference type="Proteomes" id="UP000798662"/>
    </source>
</evidence>
<name>A0ACC3CAE6_PYRYE</name>
<dbReference type="EMBL" id="CM020620">
    <property type="protein sequence ID" value="KAK1867134.1"/>
    <property type="molecule type" value="Genomic_DNA"/>
</dbReference>
<proteinExistence type="predicted"/>
<evidence type="ECO:0000313" key="1">
    <source>
        <dbReference type="EMBL" id="KAK1867134.1"/>
    </source>
</evidence>
<protein>
    <submittedName>
        <fullName evidence="1">Uncharacterized protein</fullName>
    </submittedName>
</protein>
<comment type="caution">
    <text evidence="1">The sequence shown here is derived from an EMBL/GenBank/DDBJ whole genome shotgun (WGS) entry which is preliminary data.</text>
</comment>
<dbReference type="Proteomes" id="UP000798662">
    <property type="component" value="Chromosome 3"/>
</dbReference>
<accession>A0ACC3CAE6</accession>